<dbReference type="Gene3D" id="3.40.50.150">
    <property type="entry name" value="Vaccinia Virus protein VP39"/>
    <property type="match status" value="1"/>
</dbReference>
<gene>
    <name evidence="1" type="ORF">H4W34_007543</name>
</gene>
<dbReference type="SUPFAM" id="SSF53335">
    <property type="entry name" value="S-adenosyl-L-methionine-dependent methyltransferases"/>
    <property type="match status" value="1"/>
</dbReference>
<dbReference type="EMBL" id="JADBDZ010000001">
    <property type="protein sequence ID" value="MBE1537710.1"/>
    <property type="molecule type" value="Genomic_DNA"/>
</dbReference>
<name>A0ABR9K4E8_9ACTN</name>
<reference evidence="1 2" key="1">
    <citation type="submission" date="2020-10" db="EMBL/GenBank/DDBJ databases">
        <title>Sequencing the genomes of 1000 actinobacteria strains.</title>
        <authorList>
            <person name="Klenk H.-P."/>
        </authorList>
    </citation>
    <scope>NUCLEOTIDE SEQUENCE [LARGE SCALE GENOMIC DNA]</scope>
    <source>
        <strain evidence="1 2">DSM 46744</strain>
    </source>
</reference>
<proteinExistence type="predicted"/>
<evidence type="ECO:0000313" key="1">
    <source>
        <dbReference type="EMBL" id="MBE1537710.1"/>
    </source>
</evidence>
<evidence type="ECO:0008006" key="3">
    <source>
        <dbReference type="Google" id="ProtNLM"/>
    </source>
</evidence>
<organism evidence="1 2">
    <name type="scientific">Actinomadura algeriensis</name>
    <dbReference type="NCBI Taxonomy" id="1679523"/>
    <lineage>
        <taxon>Bacteria</taxon>
        <taxon>Bacillati</taxon>
        <taxon>Actinomycetota</taxon>
        <taxon>Actinomycetes</taxon>
        <taxon>Streptosporangiales</taxon>
        <taxon>Thermomonosporaceae</taxon>
        <taxon>Actinomadura</taxon>
    </lineage>
</organism>
<dbReference type="RefSeq" id="WP_192763539.1">
    <property type="nucleotide sequence ID" value="NZ_JADBDZ010000001.1"/>
</dbReference>
<dbReference type="Proteomes" id="UP000627838">
    <property type="component" value="Unassembled WGS sequence"/>
</dbReference>
<accession>A0ABR9K4E8</accession>
<protein>
    <recommendedName>
        <fullName evidence="3">Methyltransferase family protein</fullName>
    </recommendedName>
</protein>
<comment type="caution">
    <text evidence="1">The sequence shown here is derived from an EMBL/GenBank/DDBJ whole genome shotgun (WGS) entry which is preliminary data.</text>
</comment>
<sequence>MTVASPSWAELREPADAAARAGSLLDVLRAELPTDRPVRVWNARCGDGGLARWLAGRLRGPQHWILQDSDPARLARAAARTYTSADGTAATVETRADDLSDLRAADVVGTSVLAACHLLHRLTLAEVDALAATACRPALFTLTPVGRVRLDPADPLDIEFAAAADAHRRRDGRLGADAAFAAADAFARRGATVHTRPSPWRLGPARSVLTAQWLRGQVAAAVEHRPALAADAPAYLRRRLADCATGDLALEVRHLDLLAIPASTL</sequence>
<evidence type="ECO:0000313" key="2">
    <source>
        <dbReference type="Proteomes" id="UP000627838"/>
    </source>
</evidence>
<dbReference type="InterPro" id="IPR029063">
    <property type="entry name" value="SAM-dependent_MTases_sf"/>
</dbReference>
<keyword evidence="2" id="KW-1185">Reference proteome</keyword>